<comment type="caution">
    <text evidence="1">The sequence shown here is derived from an EMBL/GenBank/DDBJ whole genome shotgun (WGS) entry which is preliminary data.</text>
</comment>
<evidence type="ECO:0000313" key="2">
    <source>
        <dbReference type="Proteomes" id="UP000295681"/>
    </source>
</evidence>
<name>A0A4R5N6Q0_9LACO</name>
<dbReference type="Pfam" id="PF01503">
    <property type="entry name" value="PRA-PH"/>
    <property type="match status" value="1"/>
</dbReference>
<proteinExistence type="predicted"/>
<dbReference type="RefSeq" id="WP_010007057.1">
    <property type="nucleotide sequence ID" value="NZ_JAGYGP010000001.1"/>
</dbReference>
<reference evidence="1 2" key="1">
    <citation type="journal article" date="2019" name="Appl. Microbiol. Biotechnol.">
        <title>Uncovering carbohydrate metabolism through a genotype-phenotype association study of 56 lactic acid bacteria genomes.</title>
        <authorList>
            <person name="Buron-Moles G."/>
            <person name="Chailyan A."/>
            <person name="Dolejs I."/>
            <person name="Forster J."/>
            <person name="Miks M.H."/>
        </authorList>
    </citation>
    <scope>NUCLEOTIDE SEQUENCE [LARGE SCALE GENOMIC DNA]</scope>
    <source>
        <strain evidence="1 2">ATCC 700006</strain>
    </source>
</reference>
<dbReference type="InterPro" id="IPR023292">
    <property type="entry name" value="NTP_PyroPHydrolase-like_dom_sf"/>
</dbReference>
<dbReference type="Gene3D" id="1.10.3420.10">
    <property type="entry name" value="putative ntp pyrophosphohydrolase like domain"/>
    <property type="match status" value="1"/>
</dbReference>
<dbReference type="CDD" id="cd11545">
    <property type="entry name" value="NTP-PPase_YP_001813558"/>
    <property type="match status" value="1"/>
</dbReference>
<dbReference type="AlphaFoldDB" id="A0A4R5N6Q0"/>
<dbReference type="STRING" id="907931.GCA_000165675_01572"/>
<evidence type="ECO:0000313" key="1">
    <source>
        <dbReference type="EMBL" id="TDG67478.1"/>
    </source>
</evidence>
<dbReference type="EMBL" id="PUFI01000015">
    <property type="protein sequence ID" value="TDG67478.1"/>
    <property type="molecule type" value="Genomic_DNA"/>
</dbReference>
<dbReference type="Proteomes" id="UP000295681">
    <property type="component" value="Unassembled WGS sequence"/>
</dbReference>
<organism evidence="1 2">
    <name type="scientific">Leuconostoc fallax</name>
    <dbReference type="NCBI Taxonomy" id="1251"/>
    <lineage>
        <taxon>Bacteria</taxon>
        <taxon>Bacillati</taxon>
        <taxon>Bacillota</taxon>
        <taxon>Bacilli</taxon>
        <taxon>Lactobacillales</taxon>
        <taxon>Lactobacillaceae</taxon>
        <taxon>Leuconostoc</taxon>
    </lineage>
</organism>
<dbReference type="InterPro" id="IPR021130">
    <property type="entry name" value="PRib-ATP_PPHydrolase-like"/>
</dbReference>
<gene>
    <name evidence="1" type="ORF">C5L23_001277</name>
</gene>
<sequence>MTEHLYQQAEAFHQVFDDRQPEQPTALNQEELMNRVGFILEELTELAVSHCQTEQSINQVFTEMTERLNSAKQKLLNKADNTNLPIVQQVDSLGDIIYLAFGSYVLMDVEPTHTLSAIHSANMHKLFPDGQPHRDPITNKVLKPQEWEAKYKPEPKISADIEQQVKYSQL</sequence>
<keyword evidence="2" id="KW-1185">Reference proteome</keyword>
<accession>A0A4R5N6Q0</accession>
<protein>
    <submittedName>
        <fullName evidence="1">Uncharacterized protein</fullName>
    </submittedName>
</protein>